<comment type="caution">
    <text evidence="6">The sequence shown here is derived from an EMBL/GenBank/DDBJ whole genome shotgun (WGS) entry which is preliminary data.</text>
</comment>
<sequence>MTAAARLRTLYDTLAAAYGPQHWWPSESPLETMVGACLTQGTAWTSVERSLANLRARDLLHFDALLALPEDELRELIRPSGFMQRKAVTLRALLALVATEYGGSLERFAEAPAETARAQLLAITGIGPETADAILLYALGQPAMVVDEYLRRVVVRHGLAPERARYAEVQQLALAAFAGERDPAALADHCNEFHALVVEVGKAHCGRTPDCAGCPLRGDLERHQQARE</sequence>
<accession>A0A7V4XUV0</accession>
<name>A0A7V4XUV0_9BACT</name>
<dbReference type="SUPFAM" id="SSF48150">
    <property type="entry name" value="DNA-glycosylase"/>
    <property type="match status" value="1"/>
</dbReference>
<dbReference type="CDD" id="cd00056">
    <property type="entry name" value="ENDO3c"/>
    <property type="match status" value="1"/>
</dbReference>
<dbReference type="GO" id="GO:0003824">
    <property type="term" value="F:catalytic activity"/>
    <property type="evidence" value="ECO:0007669"/>
    <property type="project" value="InterPro"/>
</dbReference>
<dbReference type="EMBL" id="DTKL01000081">
    <property type="protein sequence ID" value="HGY95649.1"/>
    <property type="molecule type" value="Genomic_DNA"/>
</dbReference>
<reference evidence="6" key="1">
    <citation type="journal article" date="2020" name="mSystems">
        <title>Genome- and Community-Level Interaction Insights into Carbon Utilization and Element Cycling Functions of Hydrothermarchaeota in Hydrothermal Sediment.</title>
        <authorList>
            <person name="Zhou Z."/>
            <person name="Liu Y."/>
            <person name="Xu W."/>
            <person name="Pan J."/>
            <person name="Luo Z.H."/>
            <person name="Li M."/>
        </authorList>
    </citation>
    <scope>NUCLEOTIDE SEQUENCE [LARGE SCALE GENOMIC DNA]</scope>
    <source>
        <strain evidence="6">SpSt-855</strain>
    </source>
</reference>
<dbReference type="AlphaFoldDB" id="A0A7V4XUV0"/>
<dbReference type="PANTHER" id="PTHR10359:SF19">
    <property type="entry name" value="DNA REPAIR GLYCOSYLASE MJ1434-RELATED"/>
    <property type="match status" value="1"/>
</dbReference>
<dbReference type="Pfam" id="PF00730">
    <property type="entry name" value="HhH-GPD"/>
    <property type="match status" value="1"/>
</dbReference>
<gene>
    <name evidence="6" type="ORF">ENW50_13330</name>
</gene>
<dbReference type="InterPro" id="IPR011257">
    <property type="entry name" value="DNA_glycosylase"/>
</dbReference>
<keyword evidence="2" id="KW-0479">Metal-binding</keyword>
<dbReference type="InterPro" id="IPR003265">
    <property type="entry name" value="HhH-GPD_domain"/>
</dbReference>
<evidence type="ECO:0000259" key="5">
    <source>
        <dbReference type="SMART" id="SM00478"/>
    </source>
</evidence>
<dbReference type="Gene3D" id="1.10.1670.10">
    <property type="entry name" value="Helix-hairpin-Helix base-excision DNA repair enzymes (C-terminal)"/>
    <property type="match status" value="1"/>
</dbReference>
<keyword evidence="3" id="KW-0408">Iron</keyword>
<dbReference type="SMART" id="SM00478">
    <property type="entry name" value="ENDO3c"/>
    <property type="match status" value="1"/>
</dbReference>
<dbReference type="GO" id="GO:0046872">
    <property type="term" value="F:metal ion binding"/>
    <property type="evidence" value="ECO:0007669"/>
    <property type="project" value="UniProtKB-KW"/>
</dbReference>
<evidence type="ECO:0000256" key="1">
    <source>
        <dbReference type="ARBA" id="ARBA00022485"/>
    </source>
</evidence>
<evidence type="ECO:0000256" key="2">
    <source>
        <dbReference type="ARBA" id="ARBA00022723"/>
    </source>
</evidence>
<organism evidence="6">
    <name type="scientific">Acidobacterium capsulatum</name>
    <dbReference type="NCBI Taxonomy" id="33075"/>
    <lineage>
        <taxon>Bacteria</taxon>
        <taxon>Pseudomonadati</taxon>
        <taxon>Acidobacteriota</taxon>
        <taxon>Terriglobia</taxon>
        <taxon>Terriglobales</taxon>
        <taxon>Acidobacteriaceae</taxon>
        <taxon>Acidobacterium</taxon>
    </lineage>
</organism>
<evidence type="ECO:0000256" key="3">
    <source>
        <dbReference type="ARBA" id="ARBA00023004"/>
    </source>
</evidence>
<evidence type="ECO:0000313" key="6">
    <source>
        <dbReference type="EMBL" id="HGY95649.1"/>
    </source>
</evidence>
<dbReference type="GO" id="GO:0051539">
    <property type="term" value="F:4 iron, 4 sulfur cluster binding"/>
    <property type="evidence" value="ECO:0007669"/>
    <property type="project" value="UniProtKB-KW"/>
</dbReference>
<protein>
    <submittedName>
        <fullName evidence="6">Base excision DNA repair protein</fullName>
    </submittedName>
</protein>
<dbReference type="InterPro" id="IPR023170">
    <property type="entry name" value="HhH_base_excis_C"/>
</dbReference>
<keyword evidence="1" id="KW-0004">4Fe-4S</keyword>
<dbReference type="PIRSF" id="PIRSF001435">
    <property type="entry name" value="Nth"/>
    <property type="match status" value="1"/>
</dbReference>
<keyword evidence="4" id="KW-0411">Iron-sulfur</keyword>
<evidence type="ECO:0000256" key="4">
    <source>
        <dbReference type="ARBA" id="ARBA00023014"/>
    </source>
</evidence>
<feature type="domain" description="HhH-GPD" evidence="5">
    <location>
        <begin position="38"/>
        <end position="196"/>
    </location>
</feature>
<dbReference type="PANTHER" id="PTHR10359">
    <property type="entry name" value="A/G-SPECIFIC ADENINE GLYCOSYLASE/ENDONUCLEASE III"/>
    <property type="match status" value="1"/>
</dbReference>
<proteinExistence type="predicted"/>
<dbReference type="GO" id="GO:0006284">
    <property type="term" value="P:base-excision repair"/>
    <property type="evidence" value="ECO:0007669"/>
    <property type="project" value="InterPro"/>
</dbReference>
<dbReference type="Gene3D" id="1.10.340.30">
    <property type="entry name" value="Hypothetical protein, domain 2"/>
    <property type="match status" value="1"/>
</dbReference>